<feature type="coiled-coil region" evidence="1">
    <location>
        <begin position="267"/>
        <end position="301"/>
    </location>
</feature>
<feature type="region of interest" description="Disordered" evidence="2">
    <location>
        <begin position="178"/>
        <end position="207"/>
    </location>
</feature>
<comment type="caution">
    <text evidence="3">The sequence shown here is derived from an EMBL/GenBank/DDBJ whole genome shotgun (WGS) entry which is preliminary data.</text>
</comment>
<evidence type="ECO:0000256" key="2">
    <source>
        <dbReference type="SAM" id="MobiDB-lite"/>
    </source>
</evidence>
<dbReference type="Proteomes" id="UP000193642">
    <property type="component" value="Unassembled WGS sequence"/>
</dbReference>
<evidence type="ECO:0000313" key="3">
    <source>
        <dbReference type="EMBL" id="ORY41197.1"/>
    </source>
</evidence>
<feature type="region of interest" description="Disordered" evidence="2">
    <location>
        <begin position="51"/>
        <end position="85"/>
    </location>
</feature>
<keyword evidence="1" id="KW-0175">Coiled coil</keyword>
<evidence type="ECO:0000256" key="1">
    <source>
        <dbReference type="SAM" id="Coils"/>
    </source>
</evidence>
<feature type="compositionally biased region" description="Acidic residues" evidence="2">
    <location>
        <begin position="360"/>
        <end position="382"/>
    </location>
</feature>
<evidence type="ECO:0000313" key="4">
    <source>
        <dbReference type="Proteomes" id="UP000193642"/>
    </source>
</evidence>
<feature type="region of interest" description="Disordered" evidence="2">
    <location>
        <begin position="553"/>
        <end position="582"/>
    </location>
</feature>
<feature type="compositionally biased region" description="Polar residues" evidence="2">
    <location>
        <begin position="444"/>
        <end position="463"/>
    </location>
</feature>
<name>A0A1Y2C2T4_9FUNG</name>
<accession>A0A1Y2C2T4</accession>
<keyword evidence="4" id="KW-1185">Reference proteome</keyword>
<dbReference type="OrthoDB" id="2155720at2759"/>
<gene>
    <name evidence="3" type="ORF">BCR33DRAFT_718868</name>
</gene>
<feature type="compositionally biased region" description="Polar residues" evidence="2">
    <location>
        <begin position="384"/>
        <end position="405"/>
    </location>
</feature>
<feature type="compositionally biased region" description="Acidic residues" evidence="2">
    <location>
        <begin position="553"/>
        <end position="579"/>
    </location>
</feature>
<organism evidence="3 4">
    <name type="scientific">Rhizoclosmatium globosum</name>
    <dbReference type="NCBI Taxonomy" id="329046"/>
    <lineage>
        <taxon>Eukaryota</taxon>
        <taxon>Fungi</taxon>
        <taxon>Fungi incertae sedis</taxon>
        <taxon>Chytridiomycota</taxon>
        <taxon>Chytridiomycota incertae sedis</taxon>
        <taxon>Chytridiomycetes</taxon>
        <taxon>Chytridiales</taxon>
        <taxon>Chytriomycetaceae</taxon>
        <taxon>Rhizoclosmatium</taxon>
    </lineage>
</organism>
<reference evidence="3 4" key="1">
    <citation type="submission" date="2016-07" db="EMBL/GenBank/DDBJ databases">
        <title>Pervasive Adenine N6-methylation of Active Genes in Fungi.</title>
        <authorList>
            <consortium name="DOE Joint Genome Institute"/>
            <person name="Mondo S.J."/>
            <person name="Dannebaum R.O."/>
            <person name="Kuo R.C."/>
            <person name="Labutti K."/>
            <person name="Haridas S."/>
            <person name="Kuo A."/>
            <person name="Salamov A."/>
            <person name="Ahrendt S.R."/>
            <person name="Lipzen A."/>
            <person name="Sullivan W."/>
            <person name="Andreopoulos W.B."/>
            <person name="Clum A."/>
            <person name="Lindquist E."/>
            <person name="Daum C."/>
            <person name="Ramamoorthy G.K."/>
            <person name="Gryganskyi A."/>
            <person name="Culley D."/>
            <person name="Magnuson J.K."/>
            <person name="James T.Y."/>
            <person name="O'Malley M.A."/>
            <person name="Stajich J.E."/>
            <person name="Spatafora J.W."/>
            <person name="Visel A."/>
            <person name="Grigoriev I.V."/>
        </authorList>
    </citation>
    <scope>NUCLEOTIDE SEQUENCE [LARGE SCALE GENOMIC DNA]</scope>
    <source>
        <strain evidence="3 4">JEL800</strain>
    </source>
</reference>
<feature type="compositionally biased region" description="Low complexity" evidence="2">
    <location>
        <begin position="183"/>
        <end position="201"/>
    </location>
</feature>
<feature type="compositionally biased region" description="Polar residues" evidence="2">
    <location>
        <begin position="1"/>
        <end position="19"/>
    </location>
</feature>
<proteinExistence type="predicted"/>
<sequence>MPTTTSQLRIHQPYSSGSATTTTQPRTRQRRASWAHPVSFHQHALVLNNGSPGLVNLDTSSPVSPQPQPSLQVSIPQPPSQSQPTPLQLQQALLSHMTHLIHQHQSASSSAARIQTQQQAQVIESTSNTPSTAGLHLFPVYVWPFIVLFRGALNLIAVFTSLDFEFNFIQITTTHHSVTMPGSWKSSSSDSPSSSASTNNSRTDETVPTSELLLVHHHHFNSTQKCANLIKLESLSSHIRHLRGILEAERSARTQISQVHAKTMMVVEDQKDVIYKLEETVENLKDEVETLRARLVEALFDKSSVGFTNSERVDSGFYSNKSDEEDHVKISPTVTAPTFQLRLPDDILDTISDDGCGCMSDEDDDEEEIDWDTDDDDDEAEDTNPVTSIFQQIPISPNPKSSALSSPAEPLTRSPSPPNKHFQTPEQLLTLASTALLHPPNSPRQPRNNHPVNTNPLRKNRTHSPLTYITPKRKQNPSPQDLAAQSRALDDAHVAWKPAFGMLVYVLVDLEVVGAADVVCWWRREKRSGEGGRVFEGCVGFMDRLCKTLEEVCSSEEEESDDSGEEEEDDEEDEGEDGFDEGKCFEEVEALQRDRGYCGVDEVVVGGCNERRVSFNI</sequence>
<feature type="region of interest" description="Disordered" evidence="2">
    <location>
        <begin position="436"/>
        <end position="463"/>
    </location>
</feature>
<protein>
    <submittedName>
        <fullName evidence="3">Uncharacterized protein</fullName>
    </submittedName>
</protein>
<feature type="region of interest" description="Disordered" evidence="2">
    <location>
        <begin position="352"/>
        <end position="423"/>
    </location>
</feature>
<feature type="region of interest" description="Disordered" evidence="2">
    <location>
        <begin position="1"/>
        <end position="35"/>
    </location>
</feature>
<dbReference type="AlphaFoldDB" id="A0A1Y2C2T4"/>
<dbReference type="EMBL" id="MCGO01000032">
    <property type="protein sequence ID" value="ORY41197.1"/>
    <property type="molecule type" value="Genomic_DNA"/>
</dbReference>